<sequence>MTTPPPSSFPPQEQQQQQRPAIPPPFPNGFPSGFPNSPNSPSDSSSSDSPNMGSYLPRNMAQMVPHGPFPTSYGPEGYTHARMPSHHQHAQHLRGYPPNPYYSAYAAGPYGASSGYSSSSSNNPSSQAYYADGAQSRRRRHGMEPMMTGAGMGMYAPPHMYQPYMPGRRAGYQRRVHMPFSGRRTRSAYPRFGGRQGPMRITAYNRPMYEEDDYDDYEDYDEMSPYGMGGMGGMGMGMGMGSMYGGGMGMGMGGMYGDMDDMYHEMDGMGGGMGMGMNPWSSSLLMMR</sequence>
<accession>A0A6A6U8S6</accession>
<keyword evidence="3" id="KW-1185">Reference proteome</keyword>
<dbReference type="AlphaFoldDB" id="A0A6A6U8S6"/>
<proteinExistence type="predicted"/>
<evidence type="ECO:0000313" key="2">
    <source>
        <dbReference type="EMBL" id="KAF2668572.1"/>
    </source>
</evidence>
<gene>
    <name evidence="2" type="ORF">BT63DRAFT_456215</name>
</gene>
<dbReference type="EMBL" id="MU004236">
    <property type="protein sequence ID" value="KAF2668572.1"/>
    <property type="molecule type" value="Genomic_DNA"/>
</dbReference>
<feature type="region of interest" description="Disordered" evidence="1">
    <location>
        <begin position="1"/>
        <end position="96"/>
    </location>
</feature>
<protein>
    <submittedName>
        <fullName evidence="2">Uncharacterized protein</fullName>
    </submittedName>
</protein>
<dbReference type="Proteomes" id="UP000799302">
    <property type="component" value="Unassembled WGS sequence"/>
</dbReference>
<organism evidence="2 3">
    <name type="scientific">Microthyrium microscopicum</name>
    <dbReference type="NCBI Taxonomy" id="703497"/>
    <lineage>
        <taxon>Eukaryota</taxon>
        <taxon>Fungi</taxon>
        <taxon>Dikarya</taxon>
        <taxon>Ascomycota</taxon>
        <taxon>Pezizomycotina</taxon>
        <taxon>Dothideomycetes</taxon>
        <taxon>Dothideomycetes incertae sedis</taxon>
        <taxon>Microthyriales</taxon>
        <taxon>Microthyriaceae</taxon>
        <taxon>Microthyrium</taxon>
    </lineage>
</organism>
<evidence type="ECO:0000256" key="1">
    <source>
        <dbReference type="SAM" id="MobiDB-lite"/>
    </source>
</evidence>
<reference evidence="2" key="1">
    <citation type="journal article" date="2020" name="Stud. Mycol.">
        <title>101 Dothideomycetes genomes: a test case for predicting lifestyles and emergence of pathogens.</title>
        <authorList>
            <person name="Haridas S."/>
            <person name="Albert R."/>
            <person name="Binder M."/>
            <person name="Bloem J."/>
            <person name="Labutti K."/>
            <person name="Salamov A."/>
            <person name="Andreopoulos B."/>
            <person name="Baker S."/>
            <person name="Barry K."/>
            <person name="Bills G."/>
            <person name="Bluhm B."/>
            <person name="Cannon C."/>
            <person name="Castanera R."/>
            <person name="Culley D."/>
            <person name="Daum C."/>
            <person name="Ezra D."/>
            <person name="Gonzalez J."/>
            <person name="Henrissat B."/>
            <person name="Kuo A."/>
            <person name="Liang C."/>
            <person name="Lipzen A."/>
            <person name="Lutzoni F."/>
            <person name="Magnuson J."/>
            <person name="Mondo S."/>
            <person name="Nolan M."/>
            <person name="Ohm R."/>
            <person name="Pangilinan J."/>
            <person name="Park H.-J."/>
            <person name="Ramirez L."/>
            <person name="Alfaro M."/>
            <person name="Sun H."/>
            <person name="Tritt A."/>
            <person name="Yoshinaga Y."/>
            <person name="Zwiers L.-H."/>
            <person name="Turgeon B."/>
            <person name="Goodwin S."/>
            <person name="Spatafora J."/>
            <person name="Crous P."/>
            <person name="Grigoriev I."/>
        </authorList>
    </citation>
    <scope>NUCLEOTIDE SEQUENCE</scope>
    <source>
        <strain evidence="2">CBS 115976</strain>
    </source>
</reference>
<feature type="region of interest" description="Disordered" evidence="1">
    <location>
        <begin position="112"/>
        <end position="140"/>
    </location>
</feature>
<feature type="compositionally biased region" description="Low complexity" evidence="1">
    <location>
        <begin position="29"/>
        <end position="51"/>
    </location>
</feature>
<feature type="compositionally biased region" description="Basic residues" evidence="1">
    <location>
        <begin position="83"/>
        <end position="92"/>
    </location>
</feature>
<feature type="compositionally biased region" description="Low complexity" evidence="1">
    <location>
        <begin position="10"/>
        <end position="20"/>
    </location>
</feature>
<feature type="compositionally biased region" description="Low complexity" evidence="1">
    <location>
        <begin position="112"/>
        <end position="131"/>
    </location>
</feature>
<name>A0A6A6U8S6_9PEZI</name>
<evidence type="ECO:0000313" key="3">
    <source>
        <dbReference type="Proteomes" id="UP000799302"/>
    </source>
</evidence>